<dbReference type="Gene3D" id="3.40.190.10">
    <property type="entry name" value="Periplasmic binding protein-like II"/>
    <property type="match status" value="1"/>
</dbReference>
<reference evidence="2 3" key="1">
    <citation type="submission" date="2023-04" db="EMBL/GenBank/DDBJ databases">
        <title>Luteimonas sp. M1R5S18.</title>
        <authorList>
            <person name="Sun J.-Q."/>
        </authorList>
    </citation>
    <scope>NUCLEOTIDE SEQUENCE [LARGE SCALE GENOMIC DNA]</scope>
    <source>
        <strain evidence="2 3">M1R5S18</strain>
    </source>
</reference>
<protein>
    <submittedName>
        <fullName evidence="2">ABC transporter substrate-binding protein</fullName>
    </submittedName>
</protein>
<name>A0ABT6JHN9_9GAMM</name>
<evidence type="ECO:0000313" key="3">
    <source>
        <dbReference type="Proteomes" id="UP001156831"/>
    </source>
</evidence>
<evidence type="ECO:0000256" key="1">
    <source>
        <dbReference type="SAM" id="SignalP"/>
    </source>
</evidence>
<evidence type="ECO:0000313" key="2">
    <source>
        <dbReference type="EMBL" id="MDH5830185.1"/>
    </source>
</evidence>
<comment type="caution">
    <text evidence="2">The sequence shown here is derived from an EMBL/GenBank/DDBJ whole genome shotgun (WGS) entry which is preliminary data.</text>
</comment>
<feature type="signal peptide" evidence="1">
    <location>
        <begin position="1"/>
        <end position="24"/>
    </location>
</feature>
<dbReference type="SUPFAM" id="SSF53850">
    <property type="entry name" value="Periplasmic binding protein-like II"/>
    <property type="match status" value="1"/>
</dbReference>
<proteinExistence type="predicted"/>
<dbReference type="EMBL" id="JARXRN010000021">
    <property type="protein sequence ID" value="MDH5830185.1"/>
    <property type="molecule type" value="Genomic_DNA"/>
</dbReference>
<dbReference type="Proteomes" id="UP001156831">
    <property type="component" value="Unassembled WGS sequence"/>
</dbReference>
<accession>A0ABT6JHN9</accession>
<keyword evidence="1" id="KW-0732">Signal</keyword>
<feature type="chain" id="PRO_5045368986" evidence="1">
    <location>
        <begin position="25"/>
        <end position="164"/>
    </location>
</feature>
<sequence length="164" mass="17781">MAEPPFPAAAARTLVLLAVALALAACGDYPRDADDMTARAAGQGMRVGASHDPPWVLVGPDGDVTGPEPDFLQRYADAHGYRLHWIAGGHDALMRDLERAHLHAVVGGHHRKSPWMPKVAWSQPLHVRPSDDAPMPERRIALPPGQSAWQLAFDTYLVGQEHAP</sequence>
<gene>
    <name evidence="2" type="ORF">QFW80_06595</name>
</gene>
<dbReference type="RefSeq" id="WP_280600724.1">
    <property type="nucleotide sequence ID" value="NZ_JARXRN010000021.1"/>
</dbReference>
<organism evidence="2 3">
    <name type="scientific">Luteimonas rhizosphaericola</name>
    <dbReference type="NCBI Taxonomy" id="3042024"/>
    <lineage>
        <taxon>Bacteria</taxon>
        <taxon>Pseudomonadati</taxon>
        <taxon>Pseudomonadota</taxon>
        <taxon>Gammaproteobacteria</taxon>
        <taxon>Lysobacterales</taxon>
        <taxon>Lysobacteraceae</taxon>
        <taxon>Luteimonas</taxon>
    </lineage>
</organism>
<keyword evidence="3" id="KW-1185">Reference proteome</keyword>